<accession>A0A4R2JYP3</accession>
<dbReference type="CDD" id="cd00093">
    <property type="entry name" value="HTH_XRE"/>
    <property type="match status" value="1"/>
</dbReference>
<feature type="domain" description="HTH cro/C1-type" evidence="1">
    <location>
        <begin position="21"/>
        <end position="52"/>
    </location>
</feature>
<dbReference type="PANTHER" id="PTHR46832">
    <property type="entry name" value="5'-METHYLTHIOADENOSINE/S-ADENOSYLHOMOCYSTEINE NUCLEOSIDASE"/>
    <property type="match status" value="1"/>
</dbReference>
<dbReference type="InterPro" id="IPR000845">
    <property type="entry name" value="Nucleoside_phosphorylase_d"/>
</dbReference>
<dbReference type="GO" id="GO:0008782">
    <property type="term" value="F:adenosylhomocysteine nucleosidase activity"/>
    <property type="evidence" value="ECO:0007669"/>
    <property type="project" value="TreeGrafter"/>
</dbReference>
<dbReference type="Gene3D" id="3.40.50.1580">
    <property type="entry name" value="Nucleoside phosphorylase domain"/>
    <property type="match status" value="1"/>
</dbReference>
<comment type="caution">
    <text evidence="2">The sequence shown here is derived from an EMBL/GenBank/DDBJ whole genome shotgun (WGS) entry which is preliminary data.</text>
</comment>
<dbReference type="GO" id="GO:0019284">
    <property type="term" value="P:L-methionine salvage from S-adenosylmethionine"/>
    <property type="evidence" value="ECO:0007669"/>
    <property type="project" value="TreeGrafter"/>
</dbReference>
<keyword evidence="3" id="KW-1185">Reference proteome</keyword>
<dbReference type="RefSeq" id="WP_165960464.1">
    <property type="nucleotide sequence ID" value="NZ_SLWS01000004.1"/>
</dbReference>
<evidence type="ECO:0000259" key="1">
    <source>
        <dbReference type="PROSITE" id="PS50943"/>
    </source>
</evidence>
<dbReference type="Pfam" id="PF13560">
    <property type="entry name" value="HTH_31"/>
    <property type="match status" value="1"/>
</dbReference>
<dbReference type="EMBL" id="SLWS01000004">
    <property type="protein sequence ID" value="TCO59235.1"/>
    <property type="molecule type" value="Genomic_DNA"/>
</dbReference>
<protein>
    <submittedName>
        <fullName evidence="2">Helix-turn-helix protein</fullName>
    </submittedName>
</protein>
<evidence type="ECO:0000313" key="3">
    <source>
        <dbReference type="Proteomes" id="UP000295680"/>
    </source>
</evidence>
<dbReference type="Proteomes" id="UP000295680">
    <property type="component" value="Unassembled WGS sequence"/>
</dbReference>
<dbReference type="InterPro" id="IPR001387">
    <property type="entry name" value="Cro/C1-type_HTH"/>
</dbReference>
<dbReference type="GO" id="GO:0008930">
    <property type="term" value="F:methylthioadenosine nucleosidase activity"/>
    <property type="evidence" value="ECO:0007669"/>
    <property type="project" value="TreeGrafter"/>
</dbReference>
<dbReference type="PROSITE" id="PS50943">
    <property type="entry name" value="HTH_CROC1"/>
    <property type="match status" value="1"/>
</dbReference>
<dbReference type="AlphaFoldDB" id="A0A4R2JYP3"/>
<reference evidence="2 3" key="1">
    <citation type="submission" date="2019-03" db="EMBL/GenBank/DDBJ databases">
        <title>Genomic Encyclopedia of Type Strains, Phase IV (KMG-IV): sequencing the most valuable type-strain genomes for metagenomic binning, comparative biology and taxonomic classification.</title>
        <authorList>
            <person name="Goeker M."/>
        </authorList>
    </citation>
    <scope>NUCLEOTIDE SEQUENCE [LARGE SCALE GENOMIC DNA]</scope>
    <source>
        <strain evidence="2 3">DSM 45934</strain>
    </source>
</reference>
<dbReference type="GO" id="GO:0003677">
    <property type="term" value="F:DNA binding"/>
    <property type="evidence" value="ECO:0007669"/>
    <property type="project" value="InterPro"/>
</dbReference>
<dbReference type="SUPFAM" id="SSF47413">
    <property type="entry name" value="lambda repressor-like DNA-binding domains"/>
    <property type="match status" value="1"/>
</dbReference>
<dbReference type="PANTHER" id="PTHR46832:SF1">
    <property type="entry name" value="5'-METHYLTHIOADENOSINE_S-ADENOSYLHOMOCYSTEINE NUCLEOSIDASE"/>
    <property type="match status" value="1"/>
</dbReference>
<gene>
    <name evidence="2" type="ORF">EV192_10476</name>
</gene>
<dbReference type="Pfam" id="PF01048">
    <property type="entry name" value="PNP_UDP_1"/>
    <property type="match status" value="1"/>
</dbReference>
<dbReference type="Gene3D" id="1.10.260.40">
    <property type="entry name" value="lambda repressor-like DNA-binding domains"/>
    <property type="match status" value="1"/>
</dbReference>
<sequence>MSQPPAPDPWKHALVNFGQRLRKLRLGGDFTLEALAKEIGSSKSTLSELERGSGSLPPARDTVTRYIDRCLRKLSAGKAVPREFRQSLLADYQRLVDLHEIVADAQKKEREAGRRLPSPTTTSTTPVQLADVLRAPVGRTAAARIAAENPVVPQEAQAVVFASDALSYQAFAGLCTGTAEGPEIRGTVFEHAVLGSWRVWLAQIGSGGPSEALHLERAAVHLDARVMLLVGQAVSVGAARSGDVVVADYVYDYEAGNDTDNGLLACIKTAAPSYRLIQRAQQVARRGFWAPRGDTVPRALIGPIAAGNKTVTGRQSATRRWIDEHCGDALAIDLGGHGFLHSAYADPHVDALVVRGIRAVVGETSEEECHVAASNAAAFTAALLTSIPPA</sequence>
<organism evidence="2 3">
    <name type="scientific">Actinocrispum wychmicini</name>
    <dbReference type="NCBI Taxonomy" id="1213861"/>
    <lineage>
        <taxon>Bacteria</taxon>
        <taxon>Bacillati</taxon>
        <taxon>Actinomycetota</taxon>
        <taxon>Actinomycetes</taxon>
        <taxon>Pseudonocardiales</taxon>
        <taxon>Pseudonocardiaceae</taxon>
        <taxon>Actinocrispum</taxon>
    </lineage>
</organism>
<name>A0A4R2JYP3_9PSEU</name>
<dbReference type="InterPro" id="IPR035994">
    <property type="entry name" value="Nucleoside_phosphorylase_sf"/>
</dbReference>
<dbReference type="SUPFAM" id="SSF53167">
    <property type="entry name" value="Purine and uridine phosphorylases"/>
    <property type="match status" value="1"/>
</dbReference>
<dbReference type="GO" id="GO:0005829">
    <property type="term" value="C:cytosol"/>
    <property type="evidence" value="ECO:0007669"/>
    <property type="project" value="TreeGrafter"/>
</dbReference>
<dbReference type="InterPro" id="IPR010982">
    <property type="entry name" value="Lambda_DNA-bd_dom_sf"/>
</dbReference>
<evidence type="ECO:0000313" key="2">
    <source>
        <dbReference type="EMBL" id="TCO59235.1"/>
    </source>
</evidence>
<proteinExistence type="predicted"/>
<dbReference type="GO" id="GO:0009116">
    <property type="term" value="P:nucleoside metabolic process"/>
    <property type="evidence" value="ECO:0007669"/>
    <property type="project" value="InterPro"/>
</dbReference>